<dbReference type="RefSeq" id="WP_163043648.1">
    <property type="nucleotide sequence ID" value="NZ_JAAAMJ010000005.1"/>
</dbReference>
<dbReference type="InterPro" id="IPR000160">
    <property type="entry name" value="GGDEF_dom"/>
</dbReference>
<dbReference type="InterPro" id="IPR029787">
    <property type="entry name" value="Nucleotide_cyclase"/>
</dbReference>
<proteinExistence type="predicted"/>
<dbReference type="Gene3D" id="3.30.70.270">
    <property type="match status" value="1"/>
</dbReference>
<dbReference type="Pfam" id="PF00990">
    <property type="entry name" value="GGDEF"/>
    <property type="match status" value="1"/>
</dbReference>
<dbReference type="PROSITE" id="PS50887">
    <property type="entry name" value="GGDEF"/>
    <property type="match status" value="1"/>
</dbReference>
<dbReference type="AlphaFoldDB" id="A0A6L9MGH6"/>
<keyword evidence="4" id="KW-0472">Membrane</keyword>
<evidence type="ECO:0000313" key="7">
    <source>
        <dbReference type="Proteomes" id="UP000476332"/>
    </source>
</evidence>
<sequence>MNRLRDRMSMKQQSALLTALLSILVVAAMTLATAVLIRDRAMESAKAEMQDLAQAMADRLDQEMFERFREIGNFASLHPLHDSWDSDRDGIRRLLDQLQTTLPRYAWIGYASLDGVVQASTRGTLEGVSVAERPWFIDALQAPSALDLHEAKLLADVLGPSEDGEPFRFVDVAAPVRDASGNVTGVLGAHLSWSWAQSVRSYLLGSLEPRLRTDLWVTASDGNAILGAPFGQPVLSQQQLQLAEQTYIGGEGDATYLAAAVATKGYESYPGLGWIVIAKRPMAVVLADANRFILAIILIGTFAALAGIGAAFLIAGRVTRPLNRLTADADRLGREEEIVAFGRQRGSSDILQLSNSLRSLMRRVDAAESDATEARDLMQQSERAYSVKTLEHLETVRTLRLLADTDPMTGLLNRRSFLGDAKDVLAFFRRYESKFAILMIDIDNFKHVNDTHGHAVGDEVIRTIGRVLAEAARQTDRVARFGGEEFVVLLREVDEAALTSWAERMRSAVQMATVTTPAGAVGVTVSVGATLVSPGDRDIEDVLHRADLALYRSKSNGRNRMTISQGPEAAGQPA</sequence>
<feature type="coiled-coil region" evidence="3">
    <location>
        <begin position="350"/>
        <end position="384"/>
    </location>
</feature>
<dbReference type="InterPro" id="IPR050469">
    <property type="entry name" value="Diguanylate_Cyclase"/>
</dbReference>
<dbReference type="PANTHER" id="PTHR45138">
    <property type="entry name" value="REGULATORY COMPONENTS OF SENSORY TRANSDUCTION SYSTEM"/>
    <property type="match status" value="1"/>
</dbReference>
<comment type="caution">
    <text evidence="6">The sequence shown here is derived from an EMBL/GenBank/DDBJ whole genome shotgun (WGS) entry which is preliminary data.</text>
</comment>
<dbReference type="EMBL" id="JAAAMJ010000005">
    <property type="protein sequence ID" value="NDV86903.1"/>
    <property type="molecule type" value="Genomic_DNA"/>
</dbReference>
<evidence type="ECO:0000259" key="5">
    <source>
        <dbReference type="PROSITE" id="PS50887"/>
    </source>
</evidence>
<keyword evidence="4" id="KW-1133">Transmembrane helix</keyword>
<reference evidence="6 7" key="1">
    <citation type="submission" date="2020-01" db="EMBL/GenBank/DDBJ databases">
        <title>Genomes of bacteria type strains.</title>
        <authorList>
            <person name="Chen J."/>
            <person name="Zhu S."/>
            <person name="Chen J."/>
        </authorList>
    </citation>
    <scope>NUCLEOTIDE SEQUENCE [LARGE SCALE GENOMIC DNA]</scope>
    <source>
        <strain evidence="6 7">KCTC 52919</strain>
    </source>
</reference>
<dbReference type="SMART" id="SM00267">
    <property type="entry name" value="GGDEF"/>
    <property type="match status" value="1"/>
</dbReference>
<evidence type="ECO:0000313" key="6">
    <source>
        <dbReference type="EMBL" id="NDV86903.1"/>
    </source>
</evidence>
<keyword evidence="3" id="KW-0175">Coiled coil</keyword>
<feature type="domain" description="GGDEF" evidence="5">
    <location>
        <begin position="433"/>
        <end position="566"/>
    </location>
</feature>
<evidence type="ECO:0000256" key="1">
    <source>
        <dbReference type="ARBA" id="ARBA00012528"/>
    </source>
</evidence>
<dbReference type="Gene3D" id="3.30.450.20">
    <property type="entry name" value="PAS domain"/>
    <property type="match status" value="1"/>
</dbReference>
<evidence type="ECO:0000256" key="3">
    <source>
        <dbReference type="SAM" id="Coils"/>
    </source>
</evidence>
<feature type="transmembrane region" description="Helical" evidence="4">
    <location>
        <begin position="292"/>
        <end position="315"/>
    </location>
</feature>
<gene>
    <name evidence="6" type="ORF">GTW51_09325</name>
</gene>
<comment type="catalytic activity">
    <reaction evidence="2">
        <text>2 GTP = 3',3'-c-di-GMP + 2 diphosphate</text>
        <dbReference type="Rhea" id="RHEA:24898"/>
        <dbReference type="ChEBI" id="CHEBI:33019"/>
        <dbReference type="ChEBI" id="CHEBI:37565"/>
        <dbReference type="ChEBI" id="CHEBI:58805"/>
        <dbReference type="EC" id="2.7.7.65"/>
    </reaction>
</comment>
<evidence type="ECO:0000256" key="2">
    <source>
        <dbReference type="ARBA" id="ARBA00034247"/>
    </source>
</evidence>
<dbReference type="NCBIfam" id="TIGR00254">
    <property type="entry name" value="GGDEF"/>
    <property type="match status" value="1"/>
</dbReference>
<dbReference type="CDD" id="cd01949">
    <property type="entry name" value="GGDEF"/>
    <property type="match status" value="1"/>
</dbReference>
<evidence type="ECO:0000256" key="4">
    <source>
        <dbReference type="SAM" id="Phobius"/>
    </source>
</evidence>
<dbReference type="Proteomes" id="UP000476332">
    <property type="component" value="Unassembled WGS sequence"/>
</dbReference>
<dbReference type="CDD" id="cd12914">
    <property type="entry name" value="PDC1_DGC_like"/>
    <property type="match status" value="1"/>
</dbReference>
<organism evidence="6 7">
    <name type="scientific">Aurantimonas aggregata</name>
    <dbReference type="NCBI Taxonomy" id="2047720"/>
    <lineage>
        <taxon>Bacteria</taxon>
        <taxon>Pseudomonadati</taxon>
        <taxon>Pseudomonadota</taxon>
        <taxon>Alphaproteobacteria</taxon>
        <taxon>Hyphomicrobiales</taxon>
        <taxon>Aurantimonadaceae</taxon>
        <taxon>Aurantimonas</taxon>
    </lineage>
</organism>
<protein>
    <recommendedName>
        <fullName evidence="1">diguanylate cyclase</fullName>
        <ecNumber evidence="1">2.7.7.65</ecNumber>
    </recommendedName>
</protein>
<dbReference type="FunFam" id="3.30.70.270:FF:000001">
    <property type="entry name" value="Diguanylate cyclase domain protein"/>
    <property type="match status" value="1"/>
</dbReference>
<dbReference type="InterPro" id="IPR043128">
    <property type="entry name" value="Rev_trsase/Diguanyl_cyclase"/>
</dbReference>
<name>A0A6L9MGH6_9HYPH</name>
<dbReference type="EC" id="2.7.7.65" evidence="1"/>
<dbReference type="SUPFAM" id="SSF55073">
    <property type="entry name" value="Nucleotide cyclase"/>
    <property type="match status" value="1"/>
</dbReference>
<dbReference type="GO" id="GO:0052621">
    <property type="term" value="F:diguanylate cyclase activity"/>
    <property type="evidence" value="ECO:0007669"/>
    <property type="project" value="UniProtKB-EC"/>
</dbReference>
<accession>A0A6L9MGH6</accession>
<keyword evidence="7" id="KW-1185">Reference proteome</keyword>
<dbReference type="Gene3D" id="6.10.340.10">
    <property type="match status" value="1"/>
</dbReference>
<dbReference type="PANTHER" id="PTHR45138:SF9">
    <property type="entry name" value="DIGUANYLATE CYCLASE DGCM-RELATED"/>
    <property type="match status" value="1"/>
</dbReference>
<keyword evidence="4" id="KW-0812">Transmembrane</keyword>